<reference evidence="2 3" key="1">
    <citation type="submission" date="2019-06" db="EMBL/GenBank/DDBJ databases">
        <title>Draft genomes of female and male turbot (Scophthalmus maximus).</title>
        <authorList>
            <person name="Xu H."/>
            <person name="Xu X.-W."/>
            <person name="Shao C."/>
            <person name="Chen S."/>
        </authorList>
    </citation>
    <scope>NUCLEOTIDE SEQUENCE [LARGE SCALE GENOMIC DNA]</scope>
    <source>
        <strain evidence="2">Ysfricsl-2016a</strain>
        <tissue evidence="2">Blood</tissue>
    </source>
</reference>
<evidence type="ECO:0000313" key="3">
    <source>
        <dbReference type="Proteomes" id="UP000438429"/>
    </source>
</evidence>
<gene>
    <name evidence="2" type="ORF">F2P81_002413</name>
</gene>
<comment type="caution">
    <text evidence="2">The sequence shown here is derived from an EMBL/GenBank/DDBJ whole genome shotgun (WGS) entry which is preliminary data.</text>
</comment>
<dbReference type="EMBL" id="VEVO01000002">
    <property type="protein sequence ID" value="KAF0045884.1"/>
    <property type="molecule type" value="Genomic_DNA"/>
</dbReference>
<dbReference type="Proteomes" id="UP000438429">
    <property type="component" value="Unassembled WGS sequence"/>
</dbReference>
<proteinExistence type="predicted"/>
<evidence type="ECO:0000313" key="2">
    <source>
        <dbReference type="EMBL" id="KAF0045884.1"/>
    </source>
</evidence>
<accession>A0A6A4TRM8</accession>
<name>A0A6A4TRM8_SCOMX</name>
<evidence type="ECO:0000256" key="1">
    <source>
        <dbReference type="SAM" id="MobiDB-lite"/>
    </source>
</evidence>
<sequence length="180" mass="19604">MSRYLGVRAPSSGVGSGNCLTFTNILKTGSLLQLAKQTKTACLPASATECRSQILSYKRVYAQTLTHRNTSGTSVSDTVRTSTGHNTDGTLSSACLYVCKCVVYVCNQKQRARLGTAAVEADSANNSQHSSEEQSKLTPAPFGNTGPGEGVRQWDVVQVRSTEMYRDELQPPLHFLYRNY</sequence>
<protein>
    <submittedName>
        <fullName evidence="2">Uncharacterized protein</fullName>
    </submittedName>
</protein>
<feature type="region of interest" description="Disordered" evidence="1">
    <location>
        <begin position="123"/>
        <end position="149"/>
    </location>
</feature>
<organism evidence="2 3">
    <name type="scientific">Scophthalmus maximus</name>
    <name type="common">Turbot</name>
    <name type="synonym">Psetta maxima</name>
    <dbReference type="NCBI Taxonomy" id="52904"/>
    <lineage>
        <taxon>Eukaryota</taxon>
        <taxon>Metazoa</taxon>
        <taxon>Chordata</taxon>
        <taxon>Craniata</taxon>
        <taxon>Vertebrata</taxon>
        <taxon>Euteleostomi</taxon>
        <taxon>Actinopterygii</taxon>
        <taxon>Neopterygii</taxon>
        <taxon>Teleostei</taxon>
        <taxon>Neoteleostei</taxon>
        <taxon>Acanthomorphata</taxon>
        <taxon>Carangaria</taxon>
        <taxon>Pleuronectiformes</taxon>
        <taxon>Pleuronectoidei</taxon>
        <taxon>Scophthalmidae</taxon>
        <taxon>Scophthalmus</taxon>
    </lineage>
</organism>
<dbReference type="AlphaFoldDB" id="A0A6A4TRM8"/>